<accession>A0A450SZK7</accession>
<proteinExistence type="predicted"/>
<evidence type="ECO:0000313" key="4">
    <source>
        <dbReference type="EMBL" id="VFJ61306.1"/>
    </source>
</evidence>
<dbReference type="Pfam" id="PF08242">
    <property type="entry name" value="Methyltransf_12"/>
    <property type="match status" value="1"/>
</dbReference>
<dbReference type="Gene3D" id="3.40.50.150">
    <property type="entry name" value="Vaccinia Virus protein VP39"/>
    <property type="match status" value="1"/>
</dbReference>
<dbReference type="AlphaFoldDB" id="A0A450SZK7"/>
<sequence length="305" mass="34991">MRNPPRTRQKKNDKSKTDKLLHAPPLSDENYAGFYEQRKNASTATVSTIEWLRHHAATLLEEMRKDGSCETFAILSVGSGSGEIDMEFIRAMSPVLEPHWNGLRYDALDPSEAHNRRFARRLAREPLEAHVEVSLLGKRFDPSENPEMYEQYDLVLLIQVLYYMDDPEETIRQALACLKPEGRIIIVHQSAKGIPQVQRKHMLDLKGDEKEILTTDEIKSSLDILNVNYLFNYIDARLDLTECLEQSDKGMEILSFCMECDLRALHGKRLMSLLKTLWSLAEFKEDGAALLCEPVGIFIVGKYQY</sequence>
<protein>
    <submittedName>
        <fullName evidence="3">Methyltransferase domain-containing protein</fullName>
    </submittedName>
</protein>
<dbReference type="EMBL" id="CAADFL010000283">
    <property type="protein sequence ID" value="VFK13517.1"/>
    <property type="molecule type" value="Genomic_DNA"/>
</dbReference>
<evidence type="ECO:0000256" key="1">
    <source>
        <dbReference type="SAM" id="MobiDB-lite"/>
    </source>
</evidence>
<dbReference type="GO" id="GO:0008168">
    <property type="term" value="F:methyltransferase activity"/>
    <property type="evidence" value="ECO:0007669"/>
    <property type="project" value="UniProtKB-KW"/>
</dbReference>
<name>A0A450SZK7_9GAMM</name>
<feature type="domain" description="Methyltransferase type 12" evidence="2">
    <location>
        <begin position="75"/>
        <end position="184"/>
    </location>
</feature>
<evidence type="ECO:0000313" key="5">
    <source>
        <dbReference type="EMBL" id="VFK13517.1"/>
    </source>
</evidence>
<reference evidence="3" key="1">
    <citation type="submission" date="2019-02" db="EMBL/GenBank/DDBJ databases">
        <authorList>
            <person name="Gruber-Vodicka R. H."/>
            <person name="Seah K. B. B."/>
        </authorList>
    </citation>
    <scope>NUCLEOTIDE SEQUENCE</scope>
    <source>
        <strain evidence="4">BECK_BZ163</strain>
        <strain evidence="5">BECK_BZ164</strain>
        <strain evidence="3">BECK_BZ165</strain>
    </source>
</reference>
<keyword evidence="3" id="KW-0489">Methyltransferase</keyword>
<dbReference type="EMBL" id="CAADEZ010000281">
    <property type="protein sequence ID" value="VFJ61306.1"/>
    <property type="molecule type" value="Genomic_DNA"/>
</dbReference>
<organism evidence="3">
    <name type="scientific">Candidatus Kentrum sp. FM</name>
    <dbReference type="NCBI Taxonomy" id="2126340"/>
    <lineage>
        <taxon>Bacteria</taxon>
        <taxon>Pseudomonadati</taxon>
        <taxon>Pseudomonadota</taxon>
        <taxon>Gammaproteobacteria</taxon>
        <taxon>Candidatus Kentrum</taxon>
    </lineage>
</organism>
<evidence type="ECO:0000259" key="2">
    <source>
        <dbReference type="Pfam" id="PF08242"/>
    </source>
</evidence>
<dbReference type="InterPro" id="IPR013217">
    <property type="entry name" value="Methyltransf_12"/>
</dbReference>
<gene>
    <name evidence="4" type="ORF">BECKFM1743A_GA0114220_102813</name>
    <name evidence="5" type="ORF">BECKFM1743B_GA0114221_102833</name>
    <name evidence="3" type="ORF">BECKFM1743C_GA0114222_102513</name>
</gene>
<feature type="region of interest" description="Disordered" evidence="1">
    <location>
        <begin position="1"/>
        <end position="25"/>
    </location>
</feature>
<dbReference type="InterPro" id="IPR029063">
    <property type="entry name" value="SAM-dependent_MTases_sf"/>
</dbReference>
<dbReference type="GO" id="GO:0032259">
    <property type="term" value="P:methylation"/>
    <property type="evidence" value="ECO:0007669"/>
    <property type="project" value="UniProtKB-KW"/>
</dbReference>
<dbReference type="EMBL" id="CAADFA010000251">
    <property type="protein sequence ID" value="VFJ59647.1"/>
    <property type="molecule type" value="Genomic_DNA"/>
</dbReference>
<evidence type="ECO:0000313" key="3">
    <source>
        <dbReference type="EMBL" id="VFJ59647.1"/>
    </source>
</evidence>
<keyword evidence="3" id="KW-0808">Transferase</keyword>
<dbReference type="CDD" id="cd02440">
    <property type="entry name" value="AdoMet_MTases"/>
    <property type="match status" value="1"/>
</dbReference>
<feature type="compositionally biased region" description="Basic and acidic residues" evidence="1">
    <location>
        <begin position="10"/>
        <end position="21"/>
    </location>
</feature>
<dbReference type="SUPFAM" id="SSF53335">
    <property type="entry name" value="S-adenosyl-L-methionine-dependent methyltransferases"/>
    <property type="match status" value="1"/>
</dbReference>